<dbReference type="PANTHER" id="PTHR43744:SF12">
    <property type="entry name" value="ABC TRANSPORTER PERMEASE PROTEIN MG189-RELATED"/>
    <property type="match status" value="1"/>
</dbReference>
<dbReference type="CDD" id="cd06261">
    <property type="entry name" value="TM_PBP2"/>
    <property type="match status" value="1"/>
</dbReference>
<evidence type="ECO:0000313" key="10">
    <source>
        <dbReference type="Proteomes" id="UP000035337"/>
    </source>
</evidence>
<dbReference type="AlphaFoldDB" id="A0A0G3WHG3"/>
<organism evidence="9 10">
    <name type="scientific">Endomicrobium proavitum</name>
    <dbReference type="NCBI Taxonomy" id="1408281"/>
    <lineage>
        <taxon>Bacteria</taxon>
        <taxon>Pseudomonadati</taxon>
        <taxon>Elusimicrobiota</taxon>
        <taxon>Endomicrobiia</taxon>
        <taxon>Endomicrobiales</taxon>
        <taxon>Endomicrobiaceae</taxon>
        <taxon>Endomicrobium</taxon>
    </lineage>
</organism>
<feature type="transmembrane region" description="Helical" evidence="7">
    <location>
        <begin position="77"/>
        <end position="99"/>
    </location>
</feature>
<evidence type="ECO:0000256" key="1">
    <source>
        <dbReference type="ARBA" id="ARBA00004651"/>
    </source>
</evidence>
<proteinExistence type="inferred from homology"/>
<keyword evidence="5 7" id="KW-1133">Transmembrane helix</keyword>
<sequence length="279" mass="31185">MNIYKVKKTIYDSLTHVILAVVAITCVFPVFWMISSSLKDQTEIFTKISLFPETWNWGNYVTAFVKADFGQYFFNSVFYTIVGVFFIILIASLAAYAFARLEFPGKNIFFYVLIATLLIPIPGVFVPLYLLLKSLGLLDSRTGLLLCYISNGLAFGIFLLKGFFDELPKEVEEAALIDGCSRFGIYWRIALPLAKPAIATLVIMNSLTIWNEFLLALVVLQDKAKMPIQRGLMVFQGTFITDYPLLMAGLTIATIPIVIVYLLMQKHIVKGIAAGALKG</sequence>
<feature type="transmembrane region" description="Helical" evidence="7">
    <location>
        <begin position="243"/>
        <end position="264"/>
    </location>
</feature>
<dbReference type="KEGG" id="epo:Epro_0389"/>
<dbReference type="Proteomes" id="UP000035337">
    <property type="component" value="Chromosome"/>
</dbReference>
<evidence type="ECO:0000256" key="6">
    <source>
        <dbReference type="ARBA" id="ARBA00023136"/>
    </source>
</evidence>
<dbReference type="Gene3D" id="1.10.3720.10">
    <property type="entry name" value="MetI-like"/>
    <property type="match status" value="1"/>
</dbReference>
<dbReference type="PANTHER" id="PTHR43744">
    <property type="entry name" value="ABC TRANSPORTER PERMEASE PROTEIN MG189-RELATED-RELATED"/>
    <property type="match status" value="1"/>
</dbReference>
<evidence type="ECO:0000256" key="3">
    <source>
        <dbReference type="ARBA" id="ARBA00022475"/>
    </source>
</evidence>
<evidence type="ECO:0000256" key="7">
    <source>
        <dbReference type="RuleBase" id="RU363032"/>
    </source>
</evidence>
<accession>A0A0G3WHG3</accession>
<evidence type="ECO:0000259" key="8">
    <source>
        <dbReference type="PROSITE" id="PS50928"/>
    </source>
</evidence>
<protein>
    <submittedName>
        <fullName evidence="9">Sugar permease</fullName>
    </submittedName>
</protein>
<dbReference type="InterPro" id="IPR035906">
    <property type="entry name" value="MetI-like_sf"/>
</dbReference>
<dbReference type="SUPFAM" id="SSF161098">
    <property type="entry name" value="MetI-like"/>
    <property type="match status" value="1"/>
</dbReference>
<dbReference type="OrthoDB" id="9787837at2"/>
<dbReference type="RefSeq" id="WP_052570105.1">
    <property type="nucleotide sequence ID" value="NZ_CP009498.1"/>
</dbReference>
<dbReference type="GO" id="GO:0055085">
    <property type="term" value="P:transmembrane transport"/>
    <property type="evidence" value="ECO:0007669"/>
    <property type="project" value="InterPro"/>
</dbReference>
<feature type="domain" description="ABC transmembrane type-1" evidence="8">
    <location>
        <begin position="73"/>
        <end position="264"/>
    </location>
</feature>
<keyword evidence="2 7" id="KW-0813">Transport</keyword>
<evidence type="ECO:0000256" key="2">
    <source>
        <dbReference type="ARBA" id="ARBA00022448"/>
    </source>
</evidence>
<dbReference type="GO" id="GO:0005886">
    <property type="term" value="C:plasma membrane"/>
    <property type="evidence" value="ECO:0007669"/>
    <property type="project" value="UniProtKB-SubCell"/>
</dbReference>
<evidence type="ECO:0000256" key="5">
    <source>
        <dbReference type="ARBA" id="ARBA00022989"/>
    </source>
</evidence>
<dbReference type="InterPro" id="IPR000515">
    <property type="entry name" value="MetI-like"/>
</dbReference>
<dbReference type="PATRIC" id="fig|1408281.3.peg.402"/>
<reference evidence="9 10" key="1">
    <citation type="submission" date="2014-09" db="EMBL/GenBank/DDBJ databases">
        <title>Complete genome sequence of Endomicrobium proavitum.</title>
        <authorList>
            <person name="Zheng H."/>
        </authorList>
    </citation>
    <scope>NUCLEOTIDE SEQUENCE [LARGE SCALE GENOMIC DNA]</scope>
    <source>
        <strain evidence="9 10">Rsa215</strain>
    </source>
</reference>
<dbReference type="PROSITE" id="PS50928">
    <property type="entry name" value="ABC_TM1"/>
    <property type="match status" value="1"/>
</dbReference>
<comment type="subcellular location">
    <subcellularLocation>
        <location evidence="1 7">Cell membrane</location>
        <topology evidence="1 7">Multi-pass membrane protein</topology>
    </subcellularLocation>
</comment>
<dbReference type="Pfam" id="PF00528">
    <property type="entry name" value="BPD_transp_1"/>
    <property type="match status" value="1"/>
</dbReference>
<gene>
    <name evidence="9" type="primary">malG</name>
    <name evidence="9" type="ORF">Epro_0389</name>
</gene>
<dbReference type="STRING" id="1408281.Epro_0389"/>
<feature type="transmembrane region" description="Helical" evidence="7">
    <location>
        <begin position="14"/>
        <end position="34"/>
    </location>
</feature>
<keyword evidence="10" id="KW-1185">Reference proteome</keyword>
<evidence type="ECO:0000313" key="9">
    <source>
        <dbReference type="EMBL" id="AKL97768.1"/>
    </source>
</evidence>
<feature type="transmembrane region" description="Helical" evidence="7">
    <location>
        <begin position="143"/>
        <end position="164"/>
    </location>
</feature>
<keyword evidence="3" id="KW-1003">Cell membrane</keyword>
<feature type="transmembrane region" description="Helical" evidence="7">
    <location>
        <begin position="185"/>
        <end position="210"/>
    </location>
</feature>
<keyword evidence="6 7" id="KW-0472">Membrane</keyword>
<comment type="similarity">
    <text evidence="7">Belongs to the binding-protein-dependent transport system permease family.</text>
</comment>
<dbReference type="EMBL" id="CP009498">
    <property type="protein sequence ID" value="AKL97768.1"/>
    <property type="molecule type" value="Genomic_DNA"/>
</dbReference>
<keyword evidence="4 7" id="KW-0812">Transmembrane</keyword>
<evidence type="ECO:0000256" key="4">
    <source>
        <dbReference type="ARBA" id="ARBA00022692"/>
    </source>
</evidence>
<feature type="transmembrane region" description="Helical" evidence="7">
    <location>
        <begin position="108"/>
        <end position="131"/>
    </location>
</feature>
<name>A0A0G3WHG3_9BACT</name>